<accession>A0A1R0F857</accession>
<evidence type="ECO:0000256" key="1">
    <source>
        <dbReference type="ARBA" id="ARBA00004651"/>
    </source>
</evidence>
<dbReference type="EMBL" id="LXYT01000002">
    <property type="protein sequence ID" value="OLY43147.1"/>
    <property type="molecule type" value="Genomic_DNA"/>
</dbReference>
<dbReference type="InterPro" id="IPR004626">
    <property type="entry name" value="RarD"/>
</dbReference>
<dbReference type="AlphaFoldDB" id="A0A1R0F857"/>
<keyword evidence="11" id="KW-1185">Reference proteome</keyword>
<keyword evidence="5 8" id="KW-0812">Transmembrane</keyword>
<keyword evidence="6 8" id="KW-1133">Transmembrane helix</keyword>
<comment type="similarity">
    <text evidence="2">Belongs to the EamA transporter family.</text>
</comment>
<feature type="transmembrane region" description="Helical" evidence="8">
    <location>
        <begin position="139"/>
        <end position="156"/>
    </location>
</feature>
<feature type="transmembrane region" description="Helical" evidence="8">
    <location>
        <begin position="279"/>
        <end position="299"/>
    </location>
</feature>
<dbReference type="PANTHER" id="PTHR22911:SF137">
    <property type="entry name" value="SOLUTE CARRIER FAMILY 35 MEMBER G2-RELATED"/>
    <property type="match status" value="1"/>
</dbReference>
<dbReference type="GO" id="GO:0005886">
    <property type="term" value="C:plasma membrane"/>
    <property type="evidence" value="ECO:0007669"/>
    <property type="project" value="UniProtKB-SubCell"/>
</dbReference>
<evidence type="ECO:0000256" key="5">
    <source>
        <dbReference type="ARBA" id="ARBA00022692"/>
    </source>
</evidence>
<comment type="caution">
    <text evidence="10">The sequence shown here is derived from an EMBL/GenBank/DDBJ whole genome shotgun (WGS) entry which is preliminary data.</text>
</comment>
<dbReference type="InterPro" id="IPR000620">
    <property type="entry name" value="EamA_dom"/>
</dbReference>
<keyword evidence="3" id="KW-0813">Transport</keyword>
<feature type="transmembrane region" description="Helical" evidence="8">
    <location>
        <begin position="224"/>
        <end position="243"/>
    </location>
</feature>
<dbReference type="NCBIfam" id="TIGR00688">
    <property type="entry name" value="rarD"/>
    <property type="match status" value="1"/>
</dbReference>
<comment type="subcellular location">
    <subcellularLocation>
        <location evidence="1">Cell membrane</location>
        <topology evidence="1">Multi-pass membrane protein</topology>
    </subcellularLocation>
</comment>
<evidence type="ECO:0000256" key="6">
    <source>
        <dbReference type="ARBA" id="ARBA00022989"/>
    </source>
</evidence>
<keyword evidence="7 8" id="KW-0472">Membrane</keyword>
<feature type="transmembrane region" description="Helical" evidence="8">
    <location>
        <begin position="83"/>
        <end position="103"/>
    </location>
</feature>
<evidence type="ECO:0000256" key="8">
    <source>
        <dbReference type="SAM" id="Phobius"/>
    </source>
</evidence>
<protein>
    <submittedName>
        <fullName evidence="10">Chloramphenicol-sensitive protein RarD</fullName>
    </submittedName>
</protein>
<dbReference type="InterPro" id="IPR037185">
    <property type="entry name" value="EmrE-like"/>
</dbReference>
<feature type="transmembrane region" description="Helical" evidence="8">
    <location>
        <begin position="21"/>
        <end position="38"/>
    </location>
</feature>
<feature type="transmembrane region" description="Helical" evidence="8">
    <location>
        <begin position="115"/>
        <end position="132"/>
    </location>
</feature>
<evidence type="ECO:0000256" key="7">
    <source>
        <dbReference type="ARBA" id="ARBA00023136"/>
    </source>
</evidence>
<feature type="transmembrane region" description="Helical" evidence="8">
    <location>
        <begin position="255"/>
        <end position="273"/>
    </location>
</feature>
<dbReference type="SUPFAM" id="SSF103481">
    <property type="entry name" value="Multidrug resistance efflux transporter EmrE"/>
    <property type="match status" value="2"/>
</dbReference>
<name>A0A1R0F857_9HYPH</name>
<feature type="transmembrane region" description="Helical" evidence="8">
    <location>
        <begin position="190"/>
        <end position="212"/>
    </location>
</feature>
<evidence type="ECO:0000313" key="11">
    <source>
        <dbReference type="Proteomes" id="UP000187344"/>
    </source>
</evidence>
<feature type="domain" description="EamA" evidence="9">
    <location>
        <begin position="19"/>
        <end position="155"/>
    </location>
</feature>
<evidence type="ECO:0000256" key="4">
    <source>
        <dbReference type="ARBA" id="ARBA00022475"/>
    </source>
</evidence>
<evidence type="ECO:0000256" key="3">
    <source>
        <dbReference type="ARBA" id="ARBA00022448"/>
    </source>
</evidence>
<sequence length="320" mass="35692">MLMKKPVLKESKIFPANISGFFAALGAYVIWGIFPLYMKAVAHIPVMEVVVYRVLWSLPIALGIIIVIGHMHALRDALMQPKMVAMAFLTSALITANWSIYIWAIANNHAVDAALGYYINPLVNVMLALVFLHERLNPWQWFSIALAFVAVFILTINAGGLPWVAILLPVTFGFYAFFRKSLPIGPTEGFALETLIMTIPALIGCGYFIAMGEDYFFHSTWEDAGLLVLAGPFTAIPFILFAVGAKMLNLTTLGLMQYLTPTFLFLIAIFVFHEPFSPVQLFAFSLIWLGLVIYTAASLSMKKQRQTKETIIELKKVSEK</sequence>
<feature type="transmembrane region" description="Helical" evidence="8">
    <location>
        <begin position="162"/>
        <end position="178"/>
    </location>
</feature>
<dbReference type="PANTHER" id="PTHR22911">
    <property type="entry name" value="ACYL-MALONYL CONDENSING ENZYME-RELATED"/>
    <property type="match status" value="1"/>
</dbReference>
<feature type="transmembrane region" description="Helical" evidence="8">
    <location>
        <begin position="50"/>
        <end position="71"/>
    </location>
</feature>
<evidence type="ECO:0000259" key="9">
    <source>
        <dbReference type="Pfam" id="PF00892"/>
    </source>
</evidence>
<evidence type="ECO:0000256" key="2">
    <source>
        <dbReference type="ARBA" id="ARBA00007362"/>
    </source>
</evidence>
<feature type="domain" description="EamA" evidence="9">
    <location>
        <begin position="164"/>
        <end position="294"/>
    </location>
</feature>
<proteinExistence type="inferred from homology"/>
<organism evidence="10 11">
    <name type="scientific">Bartonella apis</name>
    <dbReference type="NCBI Taxonomy" id="1686310"/>
    <lineage>
        <taxon>Bacteria</taxon>
        <taxon>Pseudomonadati</taxon>
        <taxon>Pseudomonadota</taxon>
        <taxon>Alphaproteobacteria</taxon>
        <taxon>Hyphomicrobiales</taxon>
        <taxon>Bartonellaceae</taxon>
        <taxon>Bartonella</taxon>
    </lineage>
</organism>
<dbReference type="Proteomes" id="UP000187344">
    <property type="component" value="Unassembled WGS sequence"/>
</dbReference>
<gene>
    <name evidence="10" type="ORF">PEB0149_005690</name>
</gene>
<dbReference type="RefSeq" id="WP_419185519.1">
    <property type="nucleotide sequence ID" value="NZ_CALYQA010000001.1"/>
</dbReference>
<evidence type="ECO:0000313" key="10">
    <source>
        <dbReference type="EMBL" id="OLY43147.1"/>
    </source>
</evidence>
<reference evidence="10 11" key="1">
    <citation type="submission" date="2016-12" db="EMBL/GenBank/DDBJ databases">
        <title>Comparative genomics of Bartonella apis.</title>
        <authorList>
            <person name="Engel P."/>
        </authorList>
    </citation>
    <scope>NUCLEOTIDE SEQUENCE [LARGE SCALE GENOMIC DNA]</scope>
    <source>
        <strain evidence="10 11">PEB0149</strain>
    </source>
</reference>
<keyword evidence="4" id="KW-1003">Cell membrane</keyword>
<dbReference type="Pfam" id="PF00892">
    <property type="entry name" value="EamA"/>
    <property type="match status" value="2"/>
</dbReference>